<accession>A0A9C6X672</accession>
<keyword evidence="2" id="KW-0732">Signal</keyword>
<name>A0A9C6X672_FRAOC</name>
<feature type="signal peptide" evidence="2">
    <location>
        <begin position="1"/>
        <end position="27"/>
    </location>
</feature>
<feature type="region of interest" description="Disordered" evidence="1">
    <location>
        <begin position="182"/>
        <end position="201"/>
    </location>
</feature>
<keyword evidence="3" id="KW-1185">Reference proteome</keyword>
<evidence type="ECO:0000256" key="2">
    <source>
        <dbReference type="SAM" id="SignalP"/>
    </source>
</evidence>
<dbReference type="KEGG" id="foc:127751030"/>
<organism evidence="3 4">
    <name type="scientific">Frankliniella occidentalis</name>
    <name type="common">Western flower thrips</name>
    <name type="synonym">Euthrips occidentalis</name>
    <dbReference type="NCBI Taxonomy" id="133901"/>
    <lineage>
        <taxon>Eukaryota</taxon>
        <taxon>Metazoa</taxon>
        <taxon>Ecdysozoa</taxon>
        <taxon>Arthropoda</taxon>
        <taxon>Hexapoda</taxon>
        <taxon>Insecta</taxon>
        <taxon>Pterygota</taxon>
        <taxon>Neoptera</taxon>
        <taxon>Paraneoptera</taxon>
        <taxon>Thysanoptera</taxon>
        <taxon>Terebrantia</taxon>
        <taxon>Thripoidea</taxon>
        <taxon>Thripidae</taxon>
        <taxon>Frankliniella</taxon>
    </lineage>
</organism>
<dbReference type="RefSeq" id="XP_052129874.1">
    <property type="nucleotide sequence ID" value="XM_052273914.1"/>
</dbReference>
<feature type="chain" id="PRO_5038930814" evidence="2">
    <location>
        <begin position="28"/>
        <end position="201"/>
    </location>
</feature>
<evidence type="ECO:0000313" key="3">
    <source>
        <dbReference type="Proteomes" id="UP000504606"/>
    </source>
</evidence>
<sequence length="201" mass="20501">MAAVGAGRPLAPLALTAALLLAQLCAGRGDPDAWDPSAVTPAAAGGASQMLLFREATARVLEAAHGWINCLLSARPRPPAEIVQCTEQALPLVGDVLAALSTAGWAIRYKSPDEVDGIRRIIQRIADIRTQLRGGARSAPAGVGQMLHGSVAATAVAPAAHQDTIPAPDAPRHAPWAALRGTARRAGAAAGGARKAPRPHA</sequence>
<reference evidence="4" key="1">
    <citation type="submission" date="2025-08" db="UniProtKB">
        <authorList>
            <consortium name="RefSeq"/>
        </authorList>
    </citation>
    <scope>IDENTIFICATION</scope>
    <source>
        <tissue evidence="4">Whole organism</tissue>
    </source>
</reference>
<protein>
    <submittedName>
        <fullName evidence="4">Uncharacterized protein LOC127751030 isoform X1</fullName>
    </submittedName>
</protein>
<feature type="compositionally biased region" description="Low complexity" evidence="1">
    <location>
        <begin position="182"/>
        <end position="194"/>
    </location>
</feature>
<evidence type="ECO:0000256" key="1">
    <source>
        <dbReference type="SAM" id="MobiDB-lite"/>
    </source>
</evidence>
<dbReference type="Proteomes" id="UP000504606">
    <property type="component" value="Unplaced"/>
</dbReference>
<dbReference type="GeneID" id="127751030"/>
<dbReference type="AlphaFoldDB" id="A0A9C6X672"/>
<evidence type="ECO:0000313" key="4">
    <source>
        <dbReference type="RefSeq" id="XP_052129874.1"/>
    </source>
</evidence>
<proteinExistence type="predicted"/>
<gene>
    <name evidence="4" type="primary">LOC127751030</name>
</gene>